<dbReference type="EMBL" id="LNIX01000025">
    <property type="protein sequence ID" value="OXA42760.1"/>
    <property type="molecule type" value="Genomic_DNA"/>
</dbReference>
<comment type="caution">
    <text evidence="1">The sequence shown here is derived from an EMBL/GenBank/DDBJ whole genome shotgun (WGS) entry which is preliminary data.</text>
</comment>
<reference evidence="1 2" key="1">
    <citation type="submission" date="2015-12" db="EMBL/GenBank/DDBJ databases">
        <title>The genome of Folsomia candida.</title>
        <authorList>
            <person name="Faddeeva A."/>
            <person name="Derks M.F."/>
            <person name="Anvar Y."/>
            <person name="Smit S."/>
            <person name="Van Straalen N."/>
            <person name="Roelofs D."/>
        </authorList>
    </citation>
    <scope>NUCLEOTIDE SEQUENCE [LARGE SCALE GENOMIC DNA]</scope>
    <source>
        <strain evidence="1 2">VU population</strain>
        <tissue evidence="1">Whole body</tissue>
    </source>
</reference>
<name>A0A226DCA2_FOLCA</name>
<gene>
    <name evidence="1" type="ORF">Fcan01_22419</name>
</gene>
<evidence type="ECO:0000313" key="2">
    <source>
        <dbReference type="Proteomes" id="UP000198287"/>
    </source>
</evidence>
<evidence type="ECO:0000313" key="1">
    <source>
        <dbReference type="EMBL" id="OXA42760.1"/>
    </source>
</evidence>
<sequence length="238" mass="26303">MVQIHELMSAEESVMNPLSRAFSWKRERYTKGSLSYQLTYAALSAALTYANSYPAEAMKSQIALVLIITLSLALGSTVPSQNAGFCSDMRYACGEDAASVGECTEDTPARAVCLRPLSLHFRLQCLAMECDFTEKSPNYICVAGRVAAGRKFATRYPTRYPLANFPYQHGYPRGYPYPLPAVKTTKTDTKNSNFIDFLIKGTASATNKPSVTLVSVISDIGILGYWDIGILGYRDIWR</sequence>
<accession>A0A226DCA2</accession>
<keyword evidence="2" id="KW-1185">Reference proteome</keyword>
<proteinExistence type="predicted"/>
<dbReference type="Proteomes" id="UP000198287">
    <property type="component" value="Unassembled WGS sequence"/>
</dbReference>
<organism evidence="1 2">
    <name type="scientific">Folsomia candida</name>
    <name type="common">Springtail</name>
    <dbReference type="NCBI Taxonomy" id="158441"/>
    <lineage>
        <taxon>Eukaryota</taxon>
        <taxon>Metazoa</taxon>
        <taxon>Ecdysozoa</taxon>
        <taxon>Arthropoda</taxon>
        <taxon>Hexapoda</taxon>
        <taxon>Collembola</taxon>
        <taxon>Entomobryomorpha</taxon>
        <taxon>Isotomoidea</taxon>
        <taxon>Isotomidae</taxon>
        <taxon>Proisotominae</taxon>
        <taxon>Folsomia</taxon>
    </lineage>
</organism>
<dbReference type="AlphaFoldDB" id="A0A226DCA2"/>
<protein>
    <submittedName>
        <fullName evidence="1">Uncharacterized protein</fullName>
    </submittedName>
</protein>